<feature type="transmembrane region" description="Helical" evidence="5">
    <location>
        <begin position="12"/>
        <end position="29"/>
    </location>
</feature>
<evidence type="ECO:0000256" key="3">
    <source>
        <dbReference type="ARBA" id="ARBA00022989"/>
    </source>
</evidence>
<dbReference type="HOGENOM" id="CLU_098958_0_0_9"/>
<feature type="transmembrane region" description="Helical" evidence="5">
    <location>
        <begin position="106"/>
        <end position="124"/>
    </location>
</feature>
<dbReference type="RefSeq" id="WP_013496375.1">
    <property type="nucleotide sequence ID" value="NC_014831.1"/>
</dbReference>
<evidence type="ECO:0000256" key="1">
    <source>
        <dbReference type="ARBA" id="ARBA00004141"/>
    </source>
</evidence>
<comment type="subcellular location">
    <subcellularLocation>
        <location evidence="1">Membrane</location>
        <topology evidence="1">Multi-pass membrane protein</topology>
    </subcellularLocation>
</comment>
<dbReference type="KEGG" id="tmr:Tmar_1993"/>
<dbReference type="Proteomes" id="UP000008915">
    <property type="component" value="Chromosome"/>
</dbReference>
<evidence type="ECO:0000313" key="8">
    <source>
        <dbReference type="Proteomes" id="UP000008915"/>
    </source>
</evidence>
<protein>
    <recommendedName>
        <fullName evidence="6">Yip1 domain-containing protein</fullName>
    </recommendedName>
</protein>
<feature type="transmembrane region" description="Helical" evidence="5">
    <location>
        <begin position="136"/>
        <end position="156"/>
    </location>
</feature>
<keyword evidence="2 5" id="KW-0812">Transmembrane</keyword>
<evidence type="ECO:0000256" key="2">
    <source>
        <dbReference type="ARBA" id="ARBA00022692"/>
    </source>
</evidence>
<dbReference type="STRING" id="644966.Tmar_1993"/>
<dbReference type="EMBL" id="CP002344">
    <property type="protein sequence ID" value="ADU52075.1"/>
    <property type="molecule type" value="Genomic_DNA"/>
</dbReference>
<accession>E6SJ51</accession>
<feature type="transmembrane region" description="Helical" evidence="5">
    <location>
        <begin position="184"/>
        <end position="206"/>
    </location>
</feature>
<gene>
    <name evidence="7" type="ordered locus">Tmar_1993</name>
</gene>
<reference evidence="7 8" key="1">
    <citation type="journal article" date="2010" name="Stand. Genomic Sci.">
        <title>Complete genome sequence of Thermaerobacter marianensis type strain (7p75a).</title>
        <authorList>
            <person name="Han C."/>
            <person name="Gu W."/>
            <person name="Zhang X."/>
            <person name="Lapidus A."/>
            <person name="Nolan M."/>
            <person name="Copeland A."/>
            <person name="Lucas S."/>
            <person name="Del Rio T.G."/>
            <person name="Tice H."/>
            <person name="Cheng J.F."/>
            <person name="Tapia R."/>
            <person name="Goodwin L."/>
            <person name="Pitluck S."/>
            <person name="Pagani I."/>
            <person name="Ivanova N."/>
            <person name="Mavromatis K."/>
            <person name="Mikhailova N."/>
            <person name="Pati A."/>
            <person name="Chen A."/>
            <person name="Palaniappan K."/>
            <person name="Land M."/>
            <person name="Hauser L."/>
            <person name="Chang Y.J."/>
            <person name="Jeffries C.D."/>
            <person name="Schneider S."/>
            <person name="Rohde M."/>
            <person name="Goker M."/>
            <person name="Pukall R."/>
            <person name="Woyke T."/>
            <person name="Bristow J."/>
            <person name="Eisen J.A."/>
            <person name="Markowitz V."/>
            <person name="Hugenholtz P."/>
            <person name="Kyrpides N.C."/>
            <person name="Klenk H.P."/>
            <person name="Detter J.C."/>
        </authorList>
    </citation>
    <scope>NUCLEOTIDE SEQUENCE [LARGE SCALE GENOMIC DNA]</scope>
    <source>
        <strain evidence="8">ATCC 700841 / DSM 12885 / JCM 10246 / 7p75a</strain>
    </source>
</reference>
<organism evidence="7 8">
    <name type="scientific">Thermaerobacter marianensis (strain ATCC 700841 / DSM 12885 / JCM 10246 / 7p75a)</name>
    <dbReference type="NCBI Taxonomy" id="644966"/>
    <lineage>
        <taxon>Bacteria</taxon>
        <taxon>Bacillati</taxon>
        <taxon>Bacillota</taxon>
        <taxon>Clostridia</taxon>
        <taxon>Eubacteriales</taxon>
        <taxon>Clostridiales Family XVII. Incertae Sedis</taxon>
        <taxon>Thermaerobacter</taxon>
    </lineage>
</organism>
<evidence type="ECO:0000256" key="4">
    <source>
        <dbReference type="ARBA" id="ARBA00023136"/>
    </source>
</evidence>
<evidence type="ECO:0000256" key="5">
    <source>
        <dbReference type="SAM" id="Phobius"/>
    </source>
</evidence>
<dbReference type="InterPro" id="IPR006977">
    <property type="entry name" value="Yip1_dom"/>
</dbReference>
<feature type="transmembrane region" description="Helical" evidence="5">
    <location>
        <begin position="213"/>
        <end position="236"/>
    </location>
</feature>
<feature type="domain" description="Yip1" evidence="6">
    <location>
        <begin position="17"/>
        <end position="229"/>
    </location>
</feature>
<keyword evidence="8" id="KW-1185">Reference proteome</keyword>
<keyword evidence="3 5" id="KW-1133">Transmembrane helix</keyword>
<dbReference type="GO" id="GO:0016020">
    <property type="term" value="C:membrane"/>
    <property type="evidence" value="ECO:0007669"/>
    <property type="project" value="UniProtKB-SubCell"/>
</dbReference>
<keyword evidence="4 5" id="KW-0472">Membrane</keyword>
<sequence>MEQEERGPVPLWRALGGVLANPTATFAAFPAKQPWFVPLLLFGVIGAVGGWVIASATADVVLTRIEELSGPAGNPMGDPSAVASFAGTVMMVTATASGFFGPFLDVLMTAVVTWIVAAVARAVLPFAQLFSLAAYAYLPHVFGTVLLAVLVASGLFDPLAMRGVFPTSLAVVVPGEPGSFLAGLFGRVELFTLWSTVLLGIGLGAAARRGARWGIGVAVAGWLLMAVVSAGLGSLVPNPGTLPPAPGGVPGSGVPQ</sequence>
<dbReference type="AlphaFoldDB" id="E6SJ51"/>
<evidence type="ECO:0000259" key="6">
    <source>
        <dbReference type="Pfam" id="PF04893"/>
    </source>
</evidence>
<dbReference type="Pfam" id="PF04893">
    <property type="entry name" value="Yip1"/>
    <property type="match status" value="1"/>
</dbReference>
<evidence type="ECO:0000313" key="7">
    <source>
        <dbReference type="EMBL" id="ADU52075.1"/>
    </source>
</evidence>
<feature type="transmembrane region" description="Helical" evidence="5">
    <location>
        <begin position="35"/>
        <end position="62"/>
    </location>
</feature>
<name>E6SJ51_THEM7</name>
<reference evidence="8" key="2">
    <citation type="journal article" date="2010" name="Stand. Genomic Sci.">
        <title>Complete genome sequence of Thermaerobacter marianensis type strain (7p75aT).</title>
        <authorList>
            <person name="Han C."/>
            <person name="Gu W."/>
            <person name="Zhang X."/>
            <person name="Lapidus A."/>
            <person name="Nolan M."/>
            <person name="Copeland A."/>
            <person name="Lucas S."/>
            <person name="Glavina Del Rio T."/>
            <person name="Tice H."/>
            <person name="Cheng J."/>
            <person name="Tapia R."/>
            <person name="Goodwin L."/>
            <person name="Pitluck S."/>
            <person name="Pagani I."/>
            <person name="Ivanova N."/>
            <person name="Mavromatis K."/>
            <person name="Mikhailova N."/>
            <person name="Pati A."/>
            <person name="Chen A."/>
            <person name="Palaniappan K."/>
            <person name="Land M."/>
            <person name="Hauser L."/>
            <person name="Chang Y."/>
            <person name="Jeffries C."/>
            <person name="Schneider S."/>
            <person name="Rohde M."/>
            <person name="Goker M."/>
            <person name="Pukall R."/>
            <person name="Woyke T."/>
            <person name="Bristow J."/>
            <person name="Eisen J."/>
            <person name="Markowitz V."/>
            <person name="Hugenholtz P."/>
            <person name="Kyrpides N."/>
            <person name="Klenk H."/>
            <person name="Detter J."/>
        </authorList>
    </citation>
    <scope>NUCLEOTIDE SEQUENCE [LARGE SCALE GENOMIC DNA]</scope>
    <source>
        <strain evidence="8">ATCC 700841 / DSM 12885 / JCM 10246 / 7p75a</strain>
    </source>
</reference>
<proteinExistence type="predicted"/>